<dbReference type="PANTHER" id="PTHR33608">
    <property type="entry name" value="BLL2464 PROTEIN"/>
    <property type="match status" value="1"/>
</dbReference>
<keyword evidence="4" id="KW-1185">Reference proteome</keyword>
<evidence type="ECO:0000313" key="4">
    <source>
        <dbReference type="Proteomes" id="UP001183648"/>
    </source>
</evidence>
<organism evidence="3 4">
    <name type="scientific">Nocardioides marmoribigeumensis</name>
    <dbReference type="NCBI Taxonomy" id="433649"/>
    <lineage>
        <taxon>Bacteria</taxon>
        <taxon>Bacillati</taxon>
        <taxon>Actinomycetota</taxon>
        <taxon>Actinomycetes</taxon>
        <taxon>Propionibacteriales</taxon>
        <taxon>Nocardioidaceae</taxon>
        <taxon>Nocardioides</taxon>
    </lineage>
</organism>
<dbReference type="RefSeq" id="WP_310302660.1">
    <property type="nucleotide sequence ID" value="NZ_BAAAPS010000013.1"/>
</dbReference>
<dbReference type="PANTHER" id="PTHR33608:SF3">
    <property type="entry name" value="SLR2013 PROTEIN"/>
    <property type="match status" value="1"/>
</dbReference>
<sequence>MHLTGRTPLLVLCGLAAVVVRPTLGTAWAWLLVVVLLVGLDLLLAPSPRRLEVVRAVVPPAREGARSETTLTVRNPGPRGVRGQLRDAWQPTAGAEANRHRLRLPAGEQARLTTPLRPTRRGRLRADKVTVRSRGPLGLACRQVSREVPGELRVAPPFESRKHLPSRLAVLREMDGRTAVRTRGQGTEFDSLREYVRGDDWRSIDWRATARSRTTVVRTWQPERDRRVVLVLDTSRTSAARVADVPRLDAAMEAVQLLATLAARAGDVVDVVAGDVALRLQLSSGHRHGVLPDLQAALGDLEPVFVEADWRLLAGAVQGLTSQRSLVVVLTSLDAAAGEHGLLPHLPVLARRHEVLVAATVDPSEADEPPQLVTEAYAAAGRAGGRERRRRAAAALALTGVEVLETSPDRLPVGVADHYLALKAAGRL</sequence>
<evidence type="ECO:0000313" key="3">
    <source>
        <dbReference type="EMBL" id="MDR7362944.1"/>
    </source>
</evidence>
<reference evidence="3 4" key="1">
    <citation type="submission" date="2023-07" db="EMBL/GenBank/DDBJ databases">
        <title>Sequencing the genomes of 1000 actinobacteria strains.</title>
        <authorList>
            <person name="Klenk H.-P."/>
        </authorList>
    </citation>
    <scope>NUCLEOTIDE SEQUENCE [LARGE SCALE GENOMIC DNA]</scope>
    <source>
        <strain evidence="3 4">DSM 19426</strain>
    </source>
</reference>
<feature type="region of interest" description="Disordered" evidence="1">
    <location>
        <begin position="64"/>
        <end position="84"/>
    </location>
</feature>
<dbReference type="Pfam" id="PF01882">
    <property type="entry name" value="DUF58"/>
    <property type="match status" value="1"/>
</dbReference>
<evidence type="ECO:0000259" key="2">
    <source>
        <dbReference type="Pfam" id="PF01882"/>
    </source>
</evidence>
<comment type="caution">
    <text evidence="3">The sequence shown here is derived from an EMBL/GenBank/DDBJ whole genome shotgun (WGS) entry which is preliminary data.</text>
</comment>
<dbReference type="EMBL" id="JAVDYG010000001">
    <property type="protein sequence ID" value="MDR7362944.1"/>
    <property type="molecule type" value="Genomic_DNA"/>
</dbReference>
<gene>
    <name evidence="3" type="ORF">J2S63_002497</name>
</gene>
<proteinExistence type="predicted"/>
<name>A0ABU2BX19_9ACTN</name>
<protein>
    <submittedName>
        <fullName evidence="3">Uncharacterized protein (DUF58 family)</fullName>
    </submittedName>
</protein>
<dbReference type="InterPro" id="IPR002881">
    <property type="entry name" value="DUF58"/>
</dbReference>
<feature type="domain" description="DUF58" evidence="2">
    <location>
        <begin position="192"/>
        <end position="369"/>
    </location>
</feature>
<evidence type="ECO:0000256" key="1">
    <source>
        <dbReference type="SAM" id="MobiDB-lite"/>
    </source>
</evidence>
<dbReference type="Proteomes" id="UP001183648">
    <property type="component" value="Unassembled WGS sequence"/>
</dbReference>
<accession>A0ABU2BX19</accession>